<keyword evidence="2" id="KW-1185">Reference proteome</keyword>
<dbReference type="Proteomes" id="UP000789366">
    <property type="component" value="Unassembled WGS sequence"/>
</dbReference>
<feature type="non-terminal residue" evidence="1">
    <location>
        <position position="78"/>
    </location>
</feature>
<evidence type="ECO:0000313" key="2">
    <source>
        <dbReference type="Proteomes" id="UP000789366"/>
    </source>
</evidence>
<sequence length="78" mass="8816">MSNNIDHNLIAVGDCSVNKKSKSGGRPRGEIWNAYTVEQKNGNYYSIRCDYCSKRWKRGIPNVMESHLANECSSCSQD</sequence>
<evidence type="ECO:0000313" key="1">
    <source>
        <dbReference type="EMBL" id="CAG8583819.1"/>
    </source>
</evidence>
<name>A0ACA9MCP8_9GLOM</name>
<comment type="caution">
    <text evidence="1">The sequence shown here is derived from an EMBL/GenBank/DDBJ whole genome shotgun (WGS) entry which is preliminary data.</text>
</comment>
<protein>
    <submittedName>
        <fullName evidence="1">13006_t:CDS:1</fullName>
    </submittedName>
</protein>
<gene>
    <name evidence="1" type="ORF">SPELUC_LOCUS6474</name>
</gene>
<reference evidence="1" key="1">
    <citation type="submission" date="2021-06" db="EMBL/GenBank/DDBJ databases">
        <authorList>
            <person name="Kallberg Y."/>
            <person name="Tangrot J."/>
            <person name="Rosling A."/>
        </authorList>
    </citation>
    <scope>NUCLEOTIDE SEQUENCE</scope>
    <source>
        <strain evidence="1">28 12/20/2015</strain>
    </source>
</reference>
<organism evidence="1 2">
    <name type="scientific">Cetraspora pellucida</name>
    <dbReference type="NCBI Taxonomy" id="1433469"/>
    <lineage>
        <taxon>Eukaryota</taxon>
        <taxon>Fungi</taxon>
        <taxon>Fungi incertae sedis</taxon>
        <taxon>Mucoromycota</taxon>
        <taxon>Glomeromycotina</taxon>
        <taxon>Glomeromycetes</taxon>
        <taxon>Diversisporales</taxon>
        <taxon>Gigasporaceae</taxon>
        <taxon>Cetraspora</taxon>
    </lineage>
</organism>
<accession>A0ACA9MCP8</accession>
<dbReference type="EMBL" id="CAJVPW010007671">
    <property type="protein sequence ID" value="CAG8583819.1"/>
    <property type="molecule type" value="Genomic_DNA"/>
</dbReference>
<proteinExistence type="predicted"/>